<name>A0A6G1S8Z4_9ACAR</name>
<dbReference type="Gene3D" id="2.20.25.10">
    <property type="match status" value="1"/>
</dbReference>
<evidence type="ECO:0000256" key="1">
    <source>
        <dbReference type="ARBA" id="ARBA00022723"/>
    </source>
</evidence>
<dbReference type="AlphaFoldDB" id="A0A6G1S8Z4"/>
<dbReference type="GO" id="GO:0003676">
    <property type="term" value="F:nucleic acid binding"/>
    <property type="evidence" value="ECO:0007669"/>
    <property type="project" value="InterPro"/>
</dbReference>
<keyword evidence="3" id="KW-0862">Zinc</keyword>
<dbReference type="GO" id="GO:0000428">
    <property type="term" value="C:DNA-directed RNA polymerase complex"/>
    <property type="evidence" value="ECO:0007669"/>
    <property type="project" value="UniProtKB-KW"/>
</dbReference>
<evidence type="ECO:0000256" key="4">
    <source>
        <dbReference type="PROSITE-ProRule" id="PRU00472"/>
    </source>
</evidence>
<dbReference type="InterPro" id="IPR001222">
    <property type="entry name" value="Znf_TFIIS"/>
</dbReference>
<accession>A0A6G1S8Z4</accession>
<keyword evidence="2 4" id="KW-0863">Zinc-finger</keyword>
<dbReference type="GO" id="GO:0006351">
    <property type="term" value="P:DNA-templated transcription"/>
    <property type="evidence" value="ECO:0007669"/>
    <property type="project" value="InterPro"/>
</dbReference>
<dbReference type="Pfam" id="PF01096">
    <property type="entry name" value="Zn_ribbon_TFIIS"/>
    <property type="match status" value="1"/>
</dbReference>
<evidence type="ECO:0000256" key="2">
    <source>
        <dbReference type="ARBA" id="ARBA00022771"/>
    </source>
</evidence>
<feature type="domain" description="TFIIS-type" evidence="5">
    <location>
        <begin position="61"/>
        <end position="102"/>
    </location>
</feature>
<evidence type="ECO:0000256" key="3">
    <source>
        <dbReference type="ARBA" id="ARBA00022833"/>
    </source>
</evidence>
<keyword evidence="6" id="KW-0804">Transcription</keyword>
<sequence>MDQFCSRCESLLLNGPVCECGLKNSTSNEPTTMRVWFNKRKELLRPDKNATQDPDTEGPRVEKYCNRCSELTEQTYFTAQLRSADEGQTVFYRCTKCMIQTSENS</sequence>
<protein>
    <submittedName>
        <fullName evidence="6">DNA-directed RNA polymerase I subunit RPA12</fullName>
    </submittedName>
</protein>
<reference evidence="6" key="1">
    <citation type="submission" date="2018-10" db="EMBL/GenBank/DDBJ databases">
        <title>Transcriptome assembly of Aceria tosichella (Wheat curl mite) Type 2.</title>
        <authorList>
            <person name="Scully E.D."/>
            <person name="Geib S.M."/>
            <person name="Palmer N.A."/>
            <person name="Gupta A.K."/>
            <person name="Sarath G."/>
            <person name="Tatineni S."/>
        </authorList>
    </citation>
    <scope>NUCLEOTIDE SEQUENCE</scope>
    <source>
        <strain evidence="6">LincolnNE</strain>
    </source>
</reference>
<dbReference type="SMART" id="SM00440">
    <property type="entry name" value="ZnF_C2C2"/>
    <property type="match status" value="1"/>
</dbReference>
<gene>
    <name evidence="6" type="primary">Znrd1</name>
    <name evidence="6" type="ORF">g.20628</name>
</gene>
<keyword evidence="6" id="KW-0240">DNA-directed RNA polymerase</keyword>
<dbReference type="PROSITE" id="PS51133">
    <property type="entry name" value="ZF_TFIIS_2"/>
    <property type="match status" value="1"/>
</dbReference>
<organism evidence="6">
    <name type="scientific">Aceria tosichella</name>
    <name type="common">wheat curl mite</name>
    <dbReference type="NCBI Taxonomy" id="561515"/>
    <lineage>
        <taxon>Eukaryota</taxon>
        <taxon>Metazoa</taxon>
        <taxon>Ecdysozoa</taxon>
        <taxon>Arthropoda</taxon>
        <taxon>Chelicerata</taxon>
        <taxon>Arachnida</taxon>
        <taxon>Acari</taxon>
        <taxon>Acariformes</taxon>
        <taxon>Trombidiformes</taxon>
        <taxon>Prostigmata</taxon>
        <taxon>Eupodina</taxon>
        <taxon>Eriophyoidea</taxon>
        <taxon>Eriophyidae</taxon>
        <taxon>Eriophyinae</taxon>
        <taxon>Aceriini</taxon>
        <taxon>Aceria</taxon>
    </lineage>
</organism>
<dbReference type="GO" id="GO:0008270">
    <property type="term" value="F:zinc ion binding"/>
    <property type="evidence" value="ECO:0007669"/>
    <property type="project" value="UniProtKB-KW"/>
</dbReference>
<keyword evidence="1" id="KW-0479">Metal-binding</keyword>
<evidence type="ECO:0000313" key="6">
    <source>
        <dbReference type="EMBL" id="MDE46637.1"/>
    </source>
</evidence>
<proteinExistence type="predicted"/>
<dbReference type="SUPFAM" id="SSF57783">
    <property type="entry name" value="Zinc beta-ribbon"/>
    <property type="match status" value="1"/>
</dbReference>
<dbReference type="EMBL" id="GGYP01001866">
    <property type="protein sequence ID" value="MDE46637.1"/>
    <property type="molecule type" value="Transcribed_RNA"/>
</dbReference>
<evidence type="ECO:0000259" key="5">
    <source>
        <dbReference type="PROSITE" id="PS51133"/>
    </source>
</evidence>